<protein>
    <recommendedName>
        <fullName evidence="4">Small ribosomal subunit protein uS2</fullName>
    </recommendedName>
    <alternativeName>
        <fullName evidence="5">30S ribosomal protein S2</fullName>
    </alternativeName>
</protein>
<dbReference type="FunFam" id="3.40.50.10490:FF:000030">
    <property type="entry name" value="30S ribosomal protein S2"/>
    <property type="match status" value="1"/>
</dbReference>
<evidence type="ECO:0000256" key="1">
    <source>
        <dbReference type="ARBA" id="ARBA00006242"/>
    </source>
</evidence>
<accession>A0A7C4E2K6</accession>
<organism evidence="8">
    <name type="scientific">Caldiarchaeum subterraneum</name>
    <dbReference type="NCBI Taxonomy" id="311458"/>
    <lineage>
        <taxon>Archaea</taxon>
        <taxon>Nitrososphaerota</taxon>
        <taxon>Candidatus Caldarchaeales</taxon>
        <taxon>Candidatus Caldarchaeaceae</taxon>
        <taxon>Candidatus Caldarchaeum</taxon>
    </lineage>
</organism>
<dbReference type="EMBL" id="DTCM01000065">
    <property type="protein sequence ID" value="HGL41037.1"/>
    <property type="molecule type" value="Genomic_DNA"/>
</dbReference>
<dbReference type="SUPFAM" id="SSF52313">
    <property type="entry name" value="Ribosomal protein S2"/>
    <property type="match status" value="1"/>
</dbReference>
<dbReference type="PROSITE" id="PS00963">
    <property type="entry name" value="RIBOSOMAL_S2_2"/>
    <property type="match status" value="1"/>
</dbReference>
<dbReference type="InterPro" id="IPR018130">
    <property type="entry name" value="Ribosomal_uS2_CS"/>
</dbReference>
<dbReference type="PRINTS" id="PR00395">
    <property type="entry name" value="RIBOSOMALS2"/>
</dbReference>
<dbReference type="NCBIfam" id="TIGR01012">
    <property type="entry name" value="uS2_euk_arch"/>
    <property type="match status" value="1"/>
</dbReference>
<dbReference type="InterPro" id="IPR023591">
    <property type="entry name" value="Ribosomal_uS2_flav_dom_sf"/>
</dbReference>
<keyword evidence="2 6" id="KW-0689">Ribosomal protein</keyword>
<evidence type="ECO:0000256" key="2">
    <source>
        <dbReference type="ARBA" id="ARBA00022980"/>
    </source>
</evidence>
<keyword evidence="3 6" id="KW-0687">Ribonucleoprotein</keyword>
<proteinExistence type="inferred from homology"/>
<evidence type="ECO:0000256" key="4">
    <source>
        <dbReference type="ARBA" id="ARBA00035256"/>
    </source>
</evidence>
<reference evidence="8" key="1">
    <citation type="journal article" date="2020" name="mSystems">
        <title>Genome- and Community-Level Interaction Insights into Carbon Utilization and Element Cycling Functions of Hydrothermarchaeota in Hydrothermal Sediment.</title>
        <authorList>
            <person name="Zhou Z."/>
            <person name="Liu Y."/>
            <person name="Xu W."/>
            <person name="Pan J."/>
            <person name="Luo Z.H."/>
            <person name="Li M."/>
        </authorList>
    </citation>
    <scope>NUCLEOTIDE SEQUENCE [LARGE SCALE GENOMIC DNA]</scope>
    <source>
        <strain evidence="9">SpSt-1073</strain>
        <strain evidence="8">SpSt-613</strain>
        <strain evidence="7">SpSt-669</strain>
    </source>
</reference>
<gene>
    <name evidence="8" type="primary">rpsB</name>
    <name evidence="9" type="ORF">ENM30_01370</name>
    <name evidence="8" type="ORF">ENT82_07365</name>
    <name evidence="7" type="ORF">ENU43_05185</name>
</gene>
<comment type="similarity">
    <text evidence="1 6">Belongs to the universal ribosomal protein uS2 family.</text>
</comment>
<sequence>MTMSAEQEAEILEQLVKYNVHVGSRIKVKHMEPYIFRMRYDGVYLFEVKKILTRLNLAAKLISYYEPGEVLAVSTHVFGMKAVQKFAELTGGLAIAGKMMAGMLTNRTLKNYTEPSIVIISDPRYDAQALEEAAIARIPVIAMCSTDNTCSNVDLVIPMNNRSRTSLPYAFWYLARRVLEERGQLTPDFDALVKPEDFMALPSSAEAE</sequence>
<evidence type="ECO:0000313" key="8">
    <source>
        <dbReference type="EMBL" id="HGN90922.1"/>
    </source>
</evidence>
<evidence type="ECO:0000256" key="6">
    <source>
        <dbReference type="RuleBase" id="RU003631"/>
    </source>
</evidence>
<dbReference type="EMBL" id="DRXG01000025">
    <property type="protein sequence ID" value="HHN51942.1"/>
    <property type="molecule type" value="Genomic_DNA"/>
</dbReference>
<dbReference type="GO" id="GO:0015935">
    <property type="term" value="C:small ribosomal subunit"/>
    <property type="evidence" value="ECO:0007669"/>
    <property type="project" value="InterPro"/>
</dbReference>
<dbReference type="Gene3D" id="3.40.50.10490">
    <property type="entry name" value="Glucose-6-phosphate isomerase like protein, domain 1"/>
    <property type="match status" value="1"/>
</dbReference>
<evidence type="ECO:0000256" key="5">
    <source>
        <dbReference type="ARBA" id="ARBA00035518"/>
    </source>
</evidence>
<comment type="caution">
    <text evidence="8">The sequence shown here is derived from an EMBL/GenBank/DDBJ whole genome shotgun (WGS) entry which is preliminary data.</text>
</comment>
<dbReference type="GO" id="GO:0006412">
    <property type="term" value="P:translation"/>
    <property type="evidence" value="ECO:0007669"/>
    <property type="project" value="InterPro"/>
</dbReference>
<dbReference type="InterPro" id="IPR005707">
    <property type="entry name" value="Ribosomal_uS2_euk/arc"/>
</dbReference>
<evidence type="ECO:0000256" key="3">
    <source>
        <dbReference type="ARBA" id="ARBA00023274"/>
    </source>
</evidence>
<evidence type="ECO:0000313" key="9">
    <source>
        <dbReference type="EMBL" id="HHN51942.1"/>
    </source>
</evidence>
<name>A0A7C4E2K6_CALS0</name>
<dbReference type="Pfam" id="PF00318">
    <property type="entry name" value="Ribosomal_S2"/>
    <property type="match status" value="2"/>
</dbReference>
<evidence type="ECO:0000313" key="7">
    <source>
        <dbReference type="EMBL" id="HGL41037.1"/>
    </source>
</evidence>
<dbReference type="GO" id="GO:0003735">
    <property type="term" value="F:structural constituent of ribosome"/>
    <property type="evidence" value="ECO:0007669"/>
    <property type="project" value="InterPro"/>
</dbReference>
<dbReference type="AlphaFoldDB" id="A0A7C4E2K6"/>
<dbReference type="PANTHER" id="PTHR11489">
    <property type="entry name" value="40S RIBOSOMAL PROTEIN SA"/>
    <property type="match status" value="1"/>
</dbReference>
<dbReference type="InterPro" id="IPR001865">
    <property type="entry name" value="Ribosomal_uS2"/>
</dbReference>
<dbReference type="EMBL" id="DTAD01000079">
    <property type="protein sequence ID" value="HGN90922.1"/>
    <property type="molecule type" value="Genomic_DNA"/>
</dbReference>